<keyword evidence="4 5" id="KW-0173">Coenzyme A biosynthesis</keyword>
<dbReference type="HAMAP" id="MF_00376">
    <property type="entry name" value="Dephospho_CoA_kinase"/>
    <property type="match status" value="1"/>
</dbReference>
<dbReference type="CDD" id="cd02022">
    <property type="entry name" value="DPCK"/>
    <property type="match status" value="1"/>
</dbReference>
<keyword evidence="2 5" id="KW-0547">Nucleotide-binding</keyword>
<reference evidence="8" key="1">
    <citation type="journal article" date="2019" name="Int. J. Syst. Evol. Microbiol.">
        <title>The Global Catalogue of Microorganisms (GCM) 10K type strain sequencing project: providing services to taxonomists for standard genome sequencing and annotation.</title>
        <authorList>
            <consortium name="The Broad Institute Genomics Platform"/>
            <consortium name="The Broad Institute Genome Sequencing Center for Infectious Disease"/>
            <person name="Wu L."/>
            <person name="Ma J."/>
        </authorList>
    </citation>
    <scope>NUCLEOTIDE SEQUENCE [LARGE SCALE GENOMIC DNA]</scope>
    <source>
        <strain evidence="8">CCUG 62981</strain>
    </source>
</reference>
<evidence type="ECO:0000256" key="6">
    <source>
        <dbReference type="NCBIfam" id="TIGR00152"/>
    </source>
</evidence>
<evidence type="ECO:0000313" key="8">
    <source>
        <dbReference type="Proteomes" id="UP001596024"/>
    </source>
</evidence>
<comment type="subcellular location">
    <subcellularLocation>
        <location evidence="5">Cytoplasm</location>
    </subcellularLocation>
</comment>
<evidence type="ECO:0000256" key="1">
    <source>
        <dbReference type="ARBA" id="ARBA00009018"/>
    </source>
</evidence>
<dbReference type="EMBL" id="JBHSGQ010000006">
    <property type="protein sequence ID" value="MFC4726011.1"/>
    <property type="molecule type" value="Genomic_DNA"/>
</dbReference>
<dbReference type="InterPro" id="IPR027417">
    <property type="entry name" value="P-loop_NTPase"/>
</dbReference>
<organism evidence="7 8">
    <name type="scientific">Glycocaulis abyssi</name>
    <dbReference type="NCBI Taxonomy" id="1433403"/>
    <lineage>
        <taxon>Bacteria</taxon>
        <taxon>Pseudomonadati</taxon>
        <taxon>Pseudomonadota</taxon>
        <taxon>Alphaproteobacteria</taxon>
        <taxon>Maricaulales</taxon>
        <taxon>Maricaulaceae</taxon>
        <taxon>Glycocaulis</taxon>
    </lineage>
</organism>
<dbReference type="EC" id="2.7.1.24" evidence="5 6"/>
<protein>
    <recommendedName>
        <fullName evidence="5 6">Dephospho-CoA kinase</fullName>
        <ecNumber evidence="5 6">2.7.1.24</ecNumber>
    </recommendedName>
    <alternativeName>
        <fullName evidence="5">Dephosphocoenzyme A kinase</fullName>
    </alternativeName>
</protein>
<keyword evidence="5 7" id="KW-0808">Transferase</keyword>
<keyword evidence="8" id="KW-1185">Reference proteome</keyword>
<evidence type="ECO:0000256" key="2">
    <source>
        <dbReference type="ARBA" id="ARBA00022741"/>
    </source>
</evidence>
<evidence type="ECO:0000256" key="4">
    <source>
        <dbReference type="ARBA" id="ARBA00022993"/>
    </source>
</evidence>
<dbReference type="Proteomes" id="UP001596024">
    <property type="component" value="Unassembled WGS sequence"/>
</dbReference>
<dbReference type="PROSITE" id="PS51219">
    <property type="entry name" value="DPCK"/>
    <property type="match status" value="1"/>
</dbReference>
<evidence type="ECO:0000256" key="5">
    <source>
        <dbReference type="HAMAP-Rule" id="MF_00376"/>
    </source>
</evidence>
<dbReference type="GO" id="GO:0004140">
    <property type="term" value="F:dephospho-CoA kinase activity"/>
    <property type="evidence" value="ECO:0007669"/>
    <property type="project" value="UniProtKB-EC"/>
</dbReference>
<dbReference type="PANTHER" id="PTHR10695:SF46">
    <property type="entry name" value="BIFUNCTIONAL COENZYME A SYNTHASE-RELATED"/>
    <property type="match status" value="1"/>
</dbReference>
<comment type="catalytic activity">
    <reaction evidence="5">
        <text>3'-dephospho-CoA + ATP = ADP + CoA + H(+)</text>
        <dbReference type="Rhea" id="RHEA:18245"/>
        <dbReference type="ChEBI" id="CHEBI:15378"/>
        <dbReference type="ChEBI" id="CHEBI:30616"/>
        <dbReference type="ChEBI" id="CHEBI:57287"/>
        <dbReference type="ChEBI" id="CHEBI:57328"/>
        <dbReference type="ChEBI" id="CHEBI:456216"/>
        <dbReference type="EC" id="2.7.1.24"/>
    </reaction>
</comment>
<dbReference type="SUPFAM" id="SSF52540">
    <property type="entry name" value="P-loop containing nucleoside triphosphate hydrolases"/>
    <property type="match status" value="1"/>
</dbReference>
<evidence type="ECO:0000313" key="7">
    <source>
        <dbReference type="EMBL" id="MFC4726011.1"/>
    </source>
</evidence>
<keyword evidence="5" id="KW-0963">Cytoplasm</keyword>
<gene>
    <name evidence="5 7" type="primary">coaE</name>
    <name evidence="7" type="ORF">ACFPB0_11975</name>
</gene>
<comment type="caution">
    <text evidence="7">The sequence shown here is derived from an EMBL/GenBank/DDBJ whole genome shotgun (WGS) entry which is preliminary data.</text>
</comment>
<feature type="binding site" evidence="5">
    <location>
        <begin position="11"/>
        <end position="16"/>
    </location>
    <ligand>
        <name>ATP</name>
        <dbReference type="ChEBI" id="CHEBI:30616"/>
    </ligand>
</feature>
<dbReference type="Pfam" id="PF01121">
    <property type="entry name" value="CoaE"/>
    <property type="match status" value="1"/>
</dbReference>
<comment type="similarity">
    <text evidence="1 5">Belongs to the CoaE family.</text>
</comment>
<sequence length="202" mass="21822">MIAIGLTGSIGMGKSTTAALFAQQGVPVFDADAAVAAMYAPGGEAVKPVGAMFPDVVRDGRVDREALSAHLKESPADFARLEAIVHPLVAARRAGFLEQARKDGAWCVLFDIPLLFETGMEDHVDVIVVVSAPEDIQRTRVLARDGMHAEKLDMILARQTPDGEKRQRADFIIDTSKGVDDARHQVRAVLDALRKSSQNPRP</sequence>
<comment type="function">
    <text evidence="5">Catalyzes the phosphorylation of the 3'-hydroxyl group of dephosphocoenzyme A to form coenzyme A.</text>
</comment>
<proteinExistence type="inferred from homology"/>
<dbReference type="RefSeq" id="WP_371392956.1">
    <property type="nucleotide sequence ID" value="NZ_CP163421.1"/>
</dbReference>
<dbReference type="NCBIfam" id="TIGR00152">
    <property type="entry name" value="dephospho-CoA kinase"/>
    <property type="match status" value="1"/>
</dbReference>
<dbReference type="InterPro" id="IPR001977">
    <property type="entry name" value="Depp_CoAkinase"/>
</dbReference>
<dbReference type="Gene3D" id="3.40.50.300">
    <property type="entry name" value="P-loop containing nucleotide triphosphate hydrolases"/>
    <property type="match status" value="1"/>
</dbReference>
<keyword evidence="3 5" id="KW-0067">ATP-binding</keyword>
<comment type="pathway">
    <text evidence="5">Cofactor biosynthesis; coenzyme A biosynthesis; CoA from (R)-pantothenate: step 5/5.</text>
</comment>
<keyword evidence="5 7" id="KW-0418">Kinase</keyword>
<accession>A0ABV9NFH3</accession>
<evidence type="ECO:0000256" key="3">
    <source>
        <dbReference type="ARBA" id="ARBA00022840"/>
    </source>
</evidence>
<dbReference type="PANTHER" id="PTHR10695">
    <property type="entry name" value="DEPHOSPHO-COA KINASE-RELATED"/>
    <property type="match status" value="1"/>
</dbReference>
<name>A0ABV9NFH3_9PROT</name>